<feature type="transmembrane region" description="Helical" evidence="1">
    <location>
        <begin position="68"/>
        <end position="87"/>
    </location>
</feature>
<organism evidence="2 3">
    <name type="scientific">Jannaschia aquimarina</name>
    <dbReference type="NCBI Taxonomy" id="935700"/>
    <lineage>
        <taxon>Bacteria</taxon>
        <taxon>Pseudomonadati</taxon>
        <taxon>Pseudomonadota</taxon>
        <taxon>Alphaproteobacteria</taxon>
        <taxon>Rhodobacterales</taxon>
        <taxon>Roseobacteraceae</taxon>
        <taxon>Jannaschia</taxon>
    </lineage>
</organism>
<keyword evidence="1" id="KW-1133">Transmembrane helix</keyword>
<dbReference type="PATRIC" id="fig|935700.4.peg.1179"/>
<reference evidence="2 3" key="1">
    <citation type="submission" date="2015-02" db="EMBL/GenBank/DDBJ databases">
        <title>Genome Sequence of Jannaschia aquimarina DSM28248, a member of the Roseobacter clade.</title>
        <authorList>
            <person name="Voget S."/>
            <person name="Daniel R."/>
        </authorList>
    </citation>
    <scope>NUCLEOTIDE SEQUENCE [LARGE SCALE GENOMIC DNA]</scope>
    <source>
        <strain evidence="2 3">GSW-M26</strain>
    </source>
</reference>
<sequence length="113" mass="11727">MRMPPMMFVSLIVNVVVLVPVIWGLSTGAQDVAFGVDTPARRILVAVYAAILILSALLLAWPAARSALGPGLLAVQVVYKLLTAPLLGVGHPVAMANLGIAALHAVTLAVVLR</sequence>
<comment type="caution">
    <text evidence="2">The sequence shown here is derived from an EMBL/GenBank/DDBJ whole genome shotgun (WGS) entry which is preliminary data.</text>
</comment>
<dbReference type="AlphaFoldDB" id="A0A0D1EJD5"/>
<evidence type="ECO:0000313" key="3">
    <source>
        <dbReference type="Proteomes" id="UP000032232"/>
    </source>
</evidence>
<gene>
    <name evidence="2" type="ORF">jaqu_11330</name>
</gene>
<dbReference type="EMBL" id="JYFE01000022">
    <property type="protein sequence ID" value="KIT17091.1"/>
    <property type="molecule type" value="Genomic_DNA"/>
</dbReference>
<dbReference type="RefSeq" id="WP_201774352.1">
    <property type="nucleotide sequence ID" value="NZ_FZPF01000001.1"/>
</dbReference>
<evidence type="ECO:0000313" key="2">
    <source>
        <dbReference type="EMBL" id="KIT17091.1"/>
    </source>
</evidence>
<evidence type="ECO:0000256" key="1">
    <source>
        <dbReference type="SAM" id="Phobius"/>
    </source>
</evidence>
<dbReference type="Proteomes" id="UP000032232">
    <property type="component" value="Unassembled WGS sequence"/>
</dbReference>
<proteinExistence type="predicted"/>
<feature type="transmembrane region" description="Helical" evidence="1">
    <location>
        <begin position="93"/>
        <end position="112"/>
    </location>
</feature>
<accession>A0A0D1EJD5</accession>
<keyword evidence="3" id="KW-1185">Reference proteome</keyword>
<protein>
    <submittedName>
        <fullName evidence="2">Uncharacterized protein</fullName>
    </submittedName>
</protein>
<feature type="transmembrane region" description="Helical" evidence="1">
    <location>
        <begin position="40"/>
        <end position="61"/>
    </location>
</feature>
<keyword evidence="1" id="KW-0812">Transmembrane</keyword>
<keyword evidence="1" id="KW-0472">Membrane</keyword>
<name>A0A0D1EJD5_9RHOB</name>